<organism evidence="1 2">
    <name type="scientific">Dreissena polymorpha</name>
    <name type="common">Zebra mussel</name>
    <name type="synonym">Mytilus polymorpha</name>
    <dbReference type="NCBI Taxonomy" id="45954"/>
    <lineage>
        <taxon>Eukaryota</taxon>
        <taxon>Metazoa</taxon>
        <taxon>Spiralia</taxon>
        <taxon>Lophotrochozoa</taxon>
        <taxon>Mollusca</taxon>
        <taxon>Bivalvia</taxon>
        <taxon>Autobranchia</taxon>
        <taxon>Heteroconchia</taxon>
        <taxon>Euheterodonta</taxon>
        <taxon>Imparidentia</taxon>
        <taxon>Neoheterodontei</taxon>
        <taxon>Myida</taxon>
        <taxon>Dreissenoidea</taxon>
        <taxon>Dreissenidae</taxon>
        <taxon>Dreissena</taxon>
    </lineage>
</organism>
<reference evidence="1" key="2">
    <citation type="submission" date="2020-11" db="EMBL/GenBank/DDBJ databases">
        <authorList>
            <person name="McCartney M.A."/>
            <person name="Auch B."/>
            <person name="Kono T."/>
            <person name="Mallez S."/>
            <person name="Becker A."/>
            <person name="Gohl D.M."/>
            <person name="Silverstein K.A.T."/>
            <person name="Koren S."/>
            <person name="Bechman K.B."/>
            <person name="Herman A."/>
            <person name="Abrahante J.E."/>
            <person name="Garbe J."/>
        </authorList>
    </citation>
    <scope>NUCLEOTIDE SEQUENCE</scope>
    <source>
        <strain evidence="1">Duluth1</strain>
        <tissue evidence="1">Whole animal</tissue>
    </source>
</reference>
<sequence length="131" mass="15211">MAETALKNILEAVNKENAHIVTRKIVQRASRDHLLVEKCIHSQLTAEMTQEDPDIQILLDHAKDLYSSLLRGKMTLADDMIYIKPERATEKKKHELAQISKKSIVWLNYQLMINNSRVLIKAYRTGCWLMH</sequence>
<proteinExistence type="predicted"/>
<comment type="caution">
    <text evidence="1">The sequence shown here is derived from an EMBL/GenBank/DDBJ whole genome shotgun (WGS) entry which is preliminary data.</text>
</comment>
<name>A0A9D4H728_DREPO</name>
<accession>A0A9D4H728</accession>
<reference evidence="1" key="1">
    <citation type="journal article" date="2019" name="bioRxiv">
        <title>The Genome of the Zebra Mussel, Dreissena polymorpha: A Resource for Invasive Species Research.</title>
        <authorList>
            <person name="McCartney M.A."/>
            <person name="Auch B."/>
            <person name="Kono T."/>
            <person name="Mallez S."/>
            <person name="Zhang Y."/>
            <person name="Obille A."/>
            <person name="Becker A."/>
            <person name="Abrahante J.E."/>
            <person name="Garbe J."/>
            <person name="Badalamenti J.P."/>
            <person name="Herman A."/>
            <person name="Mangelson H."/>
            <person name="Liachko I."/>
            <person name="Sullivan S."/>
            <person name="Sone E.D."/>
            <person name="Koren S."/>
            <person name="Silverstein K.A.T."/>
            <person name="Beckman K.B."/>
            <person name="Gohl D.M."/>
        </authorList>
    </citation>
    <scope>NUCLEOTIDE SEQUENCE</scope>
    <source>
        <strain evidence="1">Duluth1</strain>
        <tissue evidence="1">Whole animal</tissue>
    </source>
</reference>
<gene>
    <name evidence="1" type="ORF">DPMN_104084</name>
</gene>
<dbReference type="EMBL" id="JAIWYP010000004">
    <property type="protein sequence ID" value="KAH3830829.1"/>
    <property type="molecule type" value="Genomic_DNA"/>
</dbReference>
<evidence type="ECO:0000313" key="2">
    <source>
        <dbReference type="Proteomes" id="UP000828390"/>
    </source>
</evidence>
<evidence type="ECO:0000313" key="1">
    <source>
        <dbReference type="EMBL" id="KAH3830829.1"/>
    </source>
</evidence>
<keyword evidence="2" id="KW-1185">Reference proteome</keyword>
<protein>
    <submittedName>
        <fullName evidence="1">Uncharacterized protein</fullName>
    </submittedName>
</protein>
<dbReference type="Proteomes" id="UP000828390">
    <property type="component" value="Unassembled WGS sequence"/>
</dbReference>
<dbReference type="AlphaFoldDB" id="A0A9D4H728"/>